<keyword evidence="2" id="KW-0472">Membrane</keyword>
<dbReference type="PANTHER" id="PTHR48473:SF1">
    <property type="entry name" value="TIR DOMAIN-CONTAINING PROTEIN"/>
    <property type="match status" value="1"/>
</dbReference>
<evidence type="ECO:0000256" key="1">
    <source>
        <dbReference type="SAM" id="MobiDB-lite"/>
    </source>
</evidence>
<feature type="region of interest" description="Disordered" evidence="1">
    <location>
        <begin position="1"/>
        <end position="22"/>
    </location>
</feature>
<comment type="caution">
    <text evidence="3">The sequence shown here is derived from an EMBL/GenBank/DDBJ whole genome shotgun (WGS) entry which is preliminary data.</text>
</comment>
<evidence type="ECO:0000313" key="3">
    <source>
        <dbReference type="EMBL" id="KAF2323765.1"/>
    </source>
</evidence>
<keyword evidence="2" id="KW-1133">Transmembrane helix</keyword>
<accession>A0A6A6NF78</accession>
<proteinExistence type="predicted"/>
<dbReference type="PANTHER" id="PTHR48473">
    <property type="entry name" value="TIR DOMAIN-CONTAINING PROTEIN"/>
    <property type="match status" value="1"/>
</dbReference>
<feature type="compositionally biased region" description="Polar residues" evidence="1">
    <location>
        <begin position="1"/>
        <end position="21"/>
    </location>
</feature>
<feature type="transmembrane region" description="Helical" evidence="2">
    <location>
        <begin position="83"/>
        <end position="103"/>
    </location>
</feature>
<keyword evidence="2" id="KW-0812">Transmembrane</keyword>
<name>A0A6A6NF78_HEVBR</name>
<organism evidence="3 4">
    <name type="scientific">Hevea brasiliensis</name>
    <name type="common">Para rubber tree</name>
    <name type="synonym">Siphonia brasiliensis</name>
    <dbReference type="NCBI Taxonomy" id="3981"/>
    <lineage>
        <taxon>Eukaryota</taxon>
        <taxon>Viridiplantae</taxon>
        <taxon>Streptophyta</taxon>
        <taxon>Embryophyta</taxon>
        <taxon>Tracheophyta</taxon>
        <taxon>Spermatophyta</taxon>
        <taxon>Magnoliopsida</taxon>
        <taxon>eudicotyledons</taxon>
        <taxon>Gunneridae</taxon>
        <taxon>Pentapetalae</taxon>
        <taxon>rosids</taxon>
        <taxon>fabids</taxon>
        <taxon>Malpighiales</taxon>
        <taxon>Euphorbiaceae</taxon>
        <taxon>Crotonoideae</taxon>
        <taxon>Micrandreae</taxon>
        <taxon>Hevea</taxon>
    </lineage>
</organism>
<reference evidence="3 4" key="1">
    <citation type="journal article" date="2020" name="Mol. Plant">
        <title>The Chromosome-Based Rubber Tree Genome Provides New Insights into Spurge Genome Evolution and Rubber Biosynthesis.</title>
        <authorList>
            <person name="Liu J."/>
            <person name="Shi C."/>
            <person name="Shi C.C."/>
            <person name="Li W."/>
            <person name="Zhang Q.J."/>
            <person name="Zhang Y."/>
            <person name="Li K."/>
            <person name="Lu H.F."/>
            <person name="Shi C."/>
            <person name="Zhu S.T."/>
            <person name="Xiao Z.Y."/>
            <person name="Nan H."/>
            <person name="Yue Y."/>
            <person name="Zhu X.G."/>
            <person name="Wu Y."/>
            <person name="Hong X.N."/>
            <person name="Fan G.Y."/>
            <person name="Tong Y."/>
            <person name="Zhang D."/>
            <person name="Mao C.L."/>
            <person name="Liu Y.L."/>
            <person name="Hao S.J."/>
            <person name="Liu W.Q."/>
            <person name="Lv M.Q."/>
            <person name="Zhang H.B."/>
            <person name="Liu Y."/>
            <person name="Hu-Tang G.R."/>
            <person name="Wang J.P."/>
            <person name="Wang J.H."/>
            <person name="Sun Y.H."/>
            <person name="Ni S.B."/>
            <person name="Chen W.B."/>
            <person name="Zhang X.C."/>
            <person name="Jiao Y.N."/>
            <person name="Eichler E.E."/>
            <person name="Li G.H."/>
            <person name="Liu X."/>
            <person name="Gao L.Z."/>
        </authorList>
    </citation>
    <scope>NUCLEOTIDE SEQUENCE [LARGE SCALE GENOMIC DNA]</scope>
    <source>
        <strain evidence="4">cv. GT1</strain>
        <tissue evidence="3">Leaf</tissue>
    </source>
</reference>
<dbReference type="EMBL" id="JAAGAX010000002">
    <property type="protein sequence ID" value="KAF2323765.1"/>
    <property type="molecule type" value="Genomic_DNA"/>
</dbReference>
<keyword evidence="4" id="KW-1185">Reference proteome</keyword>
<protein>
    <submittedName>
        <fullName evidence="3">Uncharacterized protein</fullName>
    </submittedName>
</protein>
<sequence length="199" mass="22288">MVSRSHGTSSEPGDENTNTSFHEMKIEETGDEFFHRNIGRYRHRKDTKDTSKLGWAFVLTNLLLEILVLAFDQMASPHHPQYGLIVWGLSSAVMFISIAELIYKGMIKEKLSVLQCLKSLLPFSSSGGKKPYSFVDGLILLGTKVQMVLASIAYAYLSQGKENPIKISLVSLVFMVCYAFSKLHKDGNEANLLPVRQEN</sequence>
<gene>
    <name evidence="3" type="ORF">GH714_036863</name>
</gene>
<dbReference type="Proteomes" id="UP000467840">
    <property type="component" value="Chromosome 11"/>
</dbReference>
<feature type="transmembrane region" description="Helical" evidence="2">
    <location>
        <begin position="53"/>
        <end position="71"/>
    </location>
</feature>
<dbReference type="AlphaFoldDB" id="A0A6A6NF78"/>
<evidence type="ECO:0000256" key="2">
    <source>
        <dbReference type="SAM" id="Phobius"/>
    </source>
</evidence>
<evidence type="ECO:0000313" key="4">
    <source>
        <dbReference type="Proteomes" id="UP000467840"/>
    </source>
</evidence>